<comment type="caution">
    <text evidence="1">The sequence shown here is derived from an EMBL/GenBank/DDBJ whole genome shotgun (WGS) entry which is preliminary data.</text>
</comment>
<evidence type="ECO:0000313" key="2">
    <source>
        <dbReference type="Proteomes" id="UP000257109"/>
    </source>
</evidence>
<keyword evidence="2" id="KW-1185">Reference proteome</keyword>
<accession>A0A371G6G3</accession>
<protein>
    <recommendedName>
        <fullName evidence="3">Reverse transcriptase RNase H-like domain-containing protein</fullName>
    </recommendedName>
</protein>
<feature type="non-terminal residue" evidence="1">
    <location>
        <position position="1"/>
    </location>
</feature>
<dbReference type="AlphaFoldDB" id="A0A371G6G3"/>
<sequence>MLTSPSILTRTTPGKLIIAYIFVSNNVVSSTITQETSVLQREEIRYQKIKKAALAIIITTRKMKLHLVIFIIDLAIKQILRKPDLVGRMTRWVVELSEFDIAFERRGHVKAQVLTDFINELTSSSHKRKAQRSSKEWIGVGVILGGPGGVLVKQSLHFGFWASNNQAEYEALLARI</sequence>
<gene>
    <name evidence="1" type="ORF">CR513_32546</name>
</gene>
<dbReference type="OrthoDB" id="101614at2759"/>
<organism evidence="1 2">
    <name type="scientific">Mucuna pruriens</name>
    <name type="common">Velvet bean</name>
    <name type="synonym">Dolichos pruriens</name>
    <dbReference type="NCBI Taxonomy" id="157652"/>
    <lineage>
        <taxon>Eukaryota</taxon>
        <taxon>Viridiplantae</taxon>
        <taxon>Streptophyta</taxon>
        <taxon>Embryophyta</taxon>
        <taxon>Tracheophyta</taxon>
        <taxon>Spermatophyta</taxon>
        <taxon>Magnoliopsida</taxon>
        <taxon>eudicotyledons</taxon>
        <taxon>Gunneridae</taxon>
        <taxon>Pentapetalae</taxon>
        <taxon>rosids</taxon>
        <taxon>fabids</taxon>
        <taxon>Fabales</taxon>
        <taxon>Fabaceae</taxon>
        <taxon>Papilionoideae</taxon>
        <taxon>50 kb inversion clade</taxon>
        <taxon>NPAAA clade</taxon>
        <taxon>indigoferoid/millettioid clade</taxon>
        <taxon>Phaseoleae</taxon>
        <taxon>Mucuna</taxon>
    </lineage>
</organism>
<evidence type="ECO:0000313" key="1">
    <source>
        <dbReference type="EMBL" id="RDX86160.1"/>
    </source>
</evidence>
<dbReference type="PANTHER" id="PTHR48475:SF1">
    <property type="entry name" value="RNASE H TYPE-1 DOMAIN-CONTAINING PROTEIN"/>
    <property type="match status" value="1"/>
</dbReference>
<reference evidence="1" key="1">
    <citation type="submission" date="2018-05" db="EMBL/GenBank/DDBJ databases">
        <title>Draft genome of Mucuna pruriens seed.</title>
        <authorList>
            <person name="Nnadi N.E."/>
            <person name="Vos R."/>
            <person name="Hasami M.H."/>
            <person name="Devisetty U.K."/>
            <person name="Aguiy J.C."/>
        </authorList>
    </citation>
    <scope>NUCLEOTIDE SEQUENCE [LARGE SCALE GENOMIC DNA]</scope>
    <source>
        <strain evidence="1">JCA_2017</strain>
    </source>
</reference>
<dbReference type="PANTHER" id="PTHR48475">
    <property type="entry name" value="RIBONUCLEASE H"/>
    <property type="match status" value="1"/>
</dbReference>
<name>A0A371G6G3_MUCPR</name>
<dbReference type="SUPFAM" id="SSF56672">
    <property type="entry name" value="DNA/RNA polymerases"/>
    <property type="match status" value="1"/>
</dbReference>
<evidence type="ECO:0008006" key="3">
    <source>
        <dbReference type="Google" id="ProtNLM"/>
    </source>
</evidence>
<dbReference type="EMBL" id="QJKJ01006594">
    <property type="protein sequence ID" value="RDX86160.1"/>
    <property type="molecule type" value="Genomic_DNA"/>
</dbReference>
<dbReference type="InterPro" id="IPR043502">
    <property type="entry name" value="DNA/RNA_pol_sf"/>
</dbReference>
<proteinExistence type="predicted"/>
<dbReference type="Proteomes" id="UP000257109">
    <property type="component" value="Unassembled WGS sequence"/>
</dbReference>